<comment type="caution">
    <text evidence="2">The sequence shown here is derived from an EMBL/GenBank/DDBJ whole genome shotgun (WGS) entry which is preliminary data.</text>
</comment>
<name>K0TNP3_THAOC</name>
<dbReference type="AlphaFoldDB" id="K0TNP3"/>
<keyword evidence="3" id="KW-1185">Reference proteome</keyword>
<proteinExistence type="predicted"/>
<gene>
    <name evidence="2" type="ORF">THAOC_00843</name>
</gene>
<reference evidence="2 3" key="1">
    <citation type="journal article" date="2012" name="Genome Biol.">
        <title>Genome and low-iron response of an oceanic diatom adapted to chronic iron limitation.</title>
        <authorList>
            <person name="Lommer M."/>
            <person name="Specht M."/>
            <person name="Roy A.S."/>
            <person name="Kraemer L."/>
            <person name="Andreson R."/>
            <person name="Gutowska M.A."/>
            <person name="Wolf J."/>
            <person name="Bergner S.V."/>
            <person name="Schilhabel M.B."/>
            <person name="Klostermeier U.C."/>
            <person name="Beiko R.G."/>
            <person name="Rosenstiel P."/>
            <person name="Hippler M."/>
            <person name="Laroche J."/>
        </authorList>
    </citation>
    <scope>NUCLEOTIDE SEQUENCE [LARGE SCALE GENOMIC DNA]</scope>
    <source>
        <strain evidence="2 3">CCMP1005</strain>
    </source>
</reference>
<sequence length="321" mass="32794">MLHPQGSVASVSARPQPQPSFRSPCVYVSSRGPCGVASFCLLAALAACTHSRTNTNCTNDERTSAAAWAWVHWGAALGIYPNGGVLGGLPDAAASTVRTTGGPAGTAGAIGAARNAIGSGGGGFTGPARPSGKLGRPDASSRGHLPTGCARRGVASGDRGEREEDLVGQSPRARVEGGSSRRGEPRGDRGEDGGVGAGSDNARAVLLEERTTSLLARSCVLPRGTPRRPSPGEHIRGTSARRGEDPSRNSAGTVRPSRGGATDFSTGSKGLRIRQSTFRNETRYSTSNGRAAEWSASGGPAPEESSSPYPLRSPLTGWPTA</sequence>
<protein>
    <submittedName>
        <fullName evidence="2">Uncharacterized protein</fullName>
    </submittedName>
</protein>
<feature type="compositionally biased region" description="Basic and acidic residues" evidence="1">
    <location>
        <begin position="230"/>
        <end position="247"/>
    </location>
</feature>
<feature type="region of interest" description="Disordered" evidence="1">
    <location>
        <begin position="120"/>
        <end position="200"/>
    </location>
</feature>
<dbReference type="Proteomes" id="UP000266841">
    <property type="component" value="Unassembled WGS sequence"/>
</dbReference>
<feature type="compositionally biased region" description="Low complexity" evidence="1">
    <location>
        <begin position="295"/>
        <end position="308"/>
    </location>
</feature>
<evidence type="ECO:0000256" key="1">
    <source>
        <dbReference type="SAM" id="MobiDB-lite"/>
    </source>
</evidence>
<feature type="compositionally biased region" description="Polar residues" evidence="1">
    <location>
        <begin position="263"/>
        <end position="289"/>
    </location>
</feature>
<organism evidence="2 3">
    <name type="scientific">Thalassiosira oceanica</name>
    <name type="common">Marine diatom</name>
    <dbReference type="NCBI Taxonomy" id="159749"/>
    <lineage>
        <taxon>Eukaryota</taxon>
        <taxon>Sar</taxon>
        <taxon>Stramenopiles</taxon>
        <taxon>Ochrophyta</taxon>
        <taxon>Bacillariophyta</taxon>
        <taxon>Coscinodiscophyceae</taxon>
        <taxon>Thalassiosirophycidae</taxon>
        <taxon>Thalassiosirales</taxon>
        <taxon>Thalassiosiraceae</taxon>
        <taxon>Thalassiosira</taxon>
    </lineage>
</organism>
<accession>K0TNP3</accession>
<feature type="compositionally biased region" description="Basic and acidic residues" evidence="1">
    <location>
        <begin position="173"/>
        <end position="192"/>
    </location>
</feature>
<evidence type="ECO:0000313" key="3">
    <source>
        <dbReference type="Proteomes" id="UP000266841"/>
    </source>
</evidence>
<dbReference type="EMBL" id="AGNL01001018">
    <property type="protein sequence ID" value="EJK77331.1"/>
    <property type="molecule type" value="Genomic_DNA"/>
</dbReference>
<feature type="region of interest" description="Disordered" evidence="1">
    <location>
        <begin position="217"/>
        <end position="321"/>
    </location>
</feature>
<feature type="non-terminal residue" evidence="2">
    <location>
        <position position="321"/>
    </location>
</feature>
<evidence type="ECO:0000313" key="2">
    <source>
        <dbReference type="EMBL" id="EJK77331.1"/>
    </source>
</evidence>
<feature type="region of interest" description="Disordered" evidence="1">
    <location>
        <begin position="1"/>
        <end position="20"/>
    </location>
</feature>
<feature type="compositionally biased region" description="Polar residues" evidence="1">
    <location>
        <begin position="7"/>
        <end position="20"/>
    </location>
</feature>